<dbReference type="RefSeq" id="WP_092012372.1">
    <property type="nucleotide sequence ID" value="NZ_FOXH01000002.1"/>
</dbReference>
<dbReference type="OrthoDB" id="979560at2"/>
<gene>
    <name evidence="2" type="ORF">SAMN04515674_102112</name>
</gene>
<evidence type="ECO:0000313" key="2">
    <source>
        <dbReference type="EMBL" id="SFP25107.1"/>
    </source>
</evidence>
<keyword evidence="3" id="KW-1185">Reference proteome</keyword>
<sequence>MQIHSLMQTGFAQNSRLISGICEDVTKEEAFFRPYELVNHLSWEVGHLAFVRNTLIKLLEPTEKLIKFDNEIQLFTPNTPLLQDELFPSLPILNTVFAERGEKVIDLLGKVSEEHLKKESPFKLSAGKTIGEQLWTFFLHESVHYGEMFYLKNIIKRQRVS</sequence>
<dbReference type="AlphaFoldDB" id="A0A1I5NTS3"/>
<name>A0A1I5NTS3_9BACT</name>
<protein>
    <submittedName>
        <fullName evidence="2">DinB superfamily protein</fullName>
    </submittedName>
</protein>
<reference evidence="2 3" key="1">
    <citation type="submission" date="2016-10" db="EMBL/GenBank/DDBJ databases">
        <authorList>
            <person name="de Groot N.N."/>
        </authorList>
    </citation>
    <scope>NUCLEOTIDE SEQUENCE [LARGE SCALE GENOMIC DNA]</scope>
    <source>
        <strain evidence="3">E92,LMG 26720,CCM 7988</strain>
    </source>
</reference>
<dbReference type="EMBL" id="FOXH01000002">
    <property type="protein sequence ID" value="SFP25107.1"/>
    <property type="molecule type" value="Genomic_DNA"/>
</dbReference>
<evidence type="ECO:0000313" key="3">
    <source>
        <dbReference type="Proteomes" id="UP000199306"/>
    </source>
</evidence>
<dbReference type="InterPro" id="IPR034660">
    <property type="entry name" value="DinB/YfiT-like"/>
</dbReference>
<proteinExistence type="predicted"/>
<accession>A0A1I5NTS3</accession>
<dbReference type="Pfam" id="PF12867">
    <property type="entry name" value="DinB_2"/>
    <property type="match status" value="1"/>
</dbReference>
<dbReference type="Proteomes" id="UP000199306">
    <property type="component" value="Unassembled WGS sequence"/>
</dbReference>
<dbReference type="Gene3D" id="1.20.120.450">
    <property type="entry name" value="dinb family like domain"/>
    <property type="match status" value="1"/>
</dbReference>
<feature type="domain" description="DinB-like" evidence="1">
    <location>
        <begin position="16"/>
        <end position="148"/>
    </location>
</feature>
<dbReference type="InterPro" id="IPR024775">
    <property type="entry name" value="DinB-like"/>
</dbReference>
<organism evidence="2 3">
    <name type="scientific">Pseudarcicella hirudinis</name>
    <dbReference type="NCBI Taxonomy" id="1079859"/>
    <lineage>
        <taxon>Bacteria</taxon>
        <taxon>Pseudomonadati</taxon>
        <taxon>Bacteroidota</taxon>
        <taxon>Cytophagia</taxon>
        <taxon>Cytophagales</taxon>
        <taxon>Flectobacillaceae</taxon>
        <taxon>Pseudarcicella</taxon>
    </lineage>
</organism>
<evidence type="ECO:0000259" key="1">
    <source>
        <dbReference type="Pfam" id="PF12867"/>
    </source>
</evidence>
<dbReference type="SUPFAM" id="SSF109854">
    <property type="entry name" value="DinB/YfiT-like putative metalloenzymes"/>
    <property type="match status" value="1"/>
</dbReference>